<sequence length="982" mass="108990">MHGMPVRKPGPAGLQSAGQAGFFGLIVACILPPYVPLSVFIFLMLTVIVGMCLGWAWGVAAMAAALKARNRTLLASQYTRAQANLQPSGTNPDAQFQVFIFQGDFLDARSTIVFAIFFFVGTYFLGSIRAIAPKLQYTIATQFLIPTGYYVATAIASIILVFPQTLNHALTSGYINGVLKAGNGLVGLQAKVLVTSPNDIQAWSALSSKARELRQIFSGALVQITGSLDMLELEVSYGRISAKDLKLLMEKSKVLVGRLMGIASFQLIVGEAKKQDEGKGSESEAYGGKAVDRLYKMQNLMNEKEQASNRTVDHLLPILQQSSARLRTSCYNGLQGGIDWLEWTNTHRWYRGKKAYPEGESVQEGLQKRKAAIEELKDALDEFRNVEHIKLLEPFRELFDPDTGDFKQHPDRLSDADSFRFSTGSLFTSFVFVTNLISYSTTLIDFLQTLLEVEARSPKNKVQLPTALRKLVKIAMRHGGSAINPLEIGTQDVDAETDSDSDDDDDSISTNRTLVEEKKNKAKELKRQKTEERRRKKYRVDPDAELPRNGAQRFLRTIGMAWRWQSSPQGLFALKYSLVSIALWIPAICQSSAYFTYVNRGLWALIMAQTGLGVFAGEQIAGFIARMAGTLIGLVFGMLAWYMGSGHGTGNPYGVVAATLFVVAPWLFARVVAPQPVMAFPLMIALLVIIGFTAGFIISLFPKPQSAKVTVRKSLAKAIENLAELYTEEMKGFLLEANLYEAGKTQTLDVEERATRYRTRFLGLIAKLQAVPPQIANAKFEPALRGPWPKKKYEALMSRIQELLGAMALLSNSWTRMRSGWAKALVDDTAFFEPNFIADSLGLLSLITHSLRDGRQMPASLPLMERLAAHSMHKHHHRLDELLELQSHDPNFRRAIVRDTLMTVPAGLDKSGGGTGHLNWKMLQDEQLAIYATATIALGHIAYKIDQIHSIVRTLVGEQQFDALEDLSRQRAMKDAKWLEHA</sequence>
<dbReference type="EMBL" id="JASBWS010000095">
    <property type="protein sequence ID" value="KAJ9098292.1"/>
    <property type="molecule type" value="Genomic_DNA"/>
</dbReference>
<dbReference type="Proteomes" id="UP001230649">
    <property type="component" value="Unassembled WGS sequence"/>
</dbReference>
<protein>
    <submittedName>
        <fullName evidence="1">Uncharacterized protein</fullName>
    </submittedName>
</protein>
<reference evidence="1" key="1">
    <citation type="submission" date="2023-04" db="EMBL/GenBank/DDBJ databases">
        <title>Draft Genome sequencing of Naganishia species isolated from polar environments using Oxford Nanopore Technology.</title>
        <authorList>
            <person name="Leo P."/>
            <person name="Venkateswaran K."/>
        </authorList>
    </citation>
    <scope>NUCLEOTIDE SEQUENCE</scope>
    <source>
        <strain evidence="1">MNA-CCFEE 5262</strain>
    </source>
</reference>
<gene>
    <name evidence="1" type="ORF">QFC20_006001</name>
</gene>
<organism evidence="1 2">
    <name type="scientific">Naganishia adeliensis</name>
    <dbReference type="NCBI Taxonomy" id="92952"/>
    <lineage>
        <taxon>Eukaryota</taxon>
        <taxon>Fungi</taxon>
        <taxon>Dikarya</taxon>
        <taxon>Basidiomycota</taxon>
        <taxon>Agaricomycotina</taxon>
        <taxon>Tremellomycetes</taxon>
        <taxon>Filobasidiales</taxon>
        <taxon>Filobasidiaceae</taxon>
        <taxon>Naganishia</taxon>
    </lineage>
</organism>
<keyword evidence="2" id="KW-1185">Reference proteome</keyword>
<comment type="caution">
    <text evidence="1">The sequence shown here is derived from an EMBL/GenBank/DDBJ whole genome shotgun (WGS) entry which is preliminary data.</text>
</comment>
<proteinExistence type="predicted"/>
<accession>A0ACC2VH82</accession>
<evidence type="ECO:0000313" key="2">
    <source>
        <dbReference type="Proteomes" id="UP001230649"/>
    </source>
</evidence>
<name>A0ACC2VH82_9TREE</name>
<evidence type="ECO:0000313" key="1">
    <source>
        <dbReference type="EMBL" id="KAJ9098292.1"/>
    </source>
</evidence>